<dbReference type="Gene3D" id="2.40.10.10">
    <property type="entry name" value="Trypsin-like serine proteases"/>
    <property type="match status" value="1"/>
</dbReference>
<dbReference type="Proteomes" id="UP000594454">
    <property type="component" value="Chromosome 4"/>
</dbReference>
<evidence type="ECO:0000313" key="4">
    <source>
        <dbReference type="Proteomes" id="UP000594454"/>
    </source>
</evidence>
<keyword evidence="1" id="KW-0472">Membrane</keyword>
<name>A0A7R8UVR8_HERIL</name>
<reference evidence="3 4" key="1">
    <citation type="submission" date="2020-11" db="EMBL/GenBank/DDBJ databases">
        <authorList>
            <person name="Wallbank WR R."/>
            <person name="Pardo Diaz C."/>
            <person name="Kozak K."/>
            <person name="Martin S."/>
            <person name="Jiggins C."/>
            <person name="Moest M."/>
            <person name="Warren A I."/>
            <person name="Generalovic N T."/>
            <person name="Byers J.R.P. K."/>
            <person name="Montejo-Kovacevich G."/>
            <person name="Yen C E."/>
        </authorList>
    </citation>
    <scope>NUCLEOTIDE SEQUENCE [LARGE SCALE GENOMIC DNA]</scope>
</reference>
<protein>
    <recommendedName>
        <fullName evidence="2">Peptidase S1 domain-containing protein</fullName>
    </recommendedName>
</protein>
<keyword evidence="4" id="KW-1185">Reference proteome</keyword>
<accession>A0A7R8UVR8</accession>
<feature type="domain" description="Peptidase S1" evidence="2">
    <location>
        <begin position="6"/>
        <end position="180"/>
    </location>
</feature>
<dbReference type="AlphaFoldDB" id="A0A7R8UVR8"/>
<dbReference type="Pfam" id="PF00089">
    <property type="entry name" value="Trypsin"/>
    <property type="match status" value="1"/>
</dbReference>
<keyword evidence="1" id="KW-0812">Transmembrane</keyword>
<organism evidence="3 4">
    <name type="scientific">Hermetia illucens</name>
    <name type="common">Black soldier fly</name>
    <dbReference type="NCBI Taxonomy" id="343691"/>
    <lineage>
        <taxon>Eukaryota</taxon>
        <taxon>Metazoa</taxon>
        <taxon>Ecdysozoa</taxon>
        <taxon>Arthropoda</taxon>
        <taxon>Hexapoda</taxon>
        <taxon>Insecta</taxon>
        <taxon>Pterygota</taxon>
        <taxon>Neoptera</taxon>
        <taxon>Endopterygota</taxon>
        <taxon>Diptera</taxon>
        <taxon>Brachycera</taxon>
        <taxon>Stratiomyomorpha</taxon>
        <taxon>Stratiomyidae</taxon>
        <taxon>Hermetiinae</taxon>
        <taxon>Hermetia</taxon>
    </lineage>
</organism>
<dbReference type="EMBL" id="LR899012">
    <property type="protein sequence ID" value="CAD7086798.1"/>
    <property type="molecule type" value="Genomic_DNA"/>
</dbReference>
<proteinExistence type="predicted"/>
<keyword evidence="1" id="KW-1133">Transmembrane helix</keyword>
<feature type="transmembrane region" description="Helical" evidence="1">
    <location>
        <begin position="243"/>
        <end position="260"/>
    </location>
</feature>
<evidence type="ECO:0000259" key="2">
    <source>
        <dbReference type="Pfam" id="PF00089"/>
    </source>
</evidence>
<sequence>MKAGVYQCQGINIGGRVVLTAGYCIKPNQTYEILSGFGTIDGDFLQAKYRTTSDFVHFFENFTDPSLERNMGLLALNRTIPLSIASAPALLDFCFAKIDPKSCFLLAWDIKTNDSKAQTLHIDFAKEMCNSNTILRRINASENKFCGRSRVCLPNTVGASLTCSGIAVGLVVMSACSQSKDSSEFIFVSLKKVESMLYYEVERMRIEMATDNDTEEEEKRIVSFAANVEVWSRYRKRALNSGSSIHSFVNVFILLLFNYLK</sequence>
<gene>
    <name evidence="3" type="ORF">HERILL_LOCUS9543</name>
</gene>
<evidence type="ECO:0000256" key="1">
    <source>
        <dbReference type="SAM" id="Phobius"/>
    </source>
</evidence>
<dbReference type="InterPro" id="IPR001254">
    <property type="entry name" value="Trypsin_dom"/>
</dbReference>
<dbReference type="InterPro" id="IPR043504">
    <property type="entry name" value="Peptidase_S1_PA_chymotrypsin"/>
</dbReference>
<evidence type="ECO:0000313" key="3">
    <source>
        <dbReference type="EMBL" id="CAD7086798.1"/>
    </source>
</evidence>
<dbReference type="InParanoid" id="A0A7R8UVR8"/>
<dbReference type="SUPFAM" id="SSF50494">
    <property type="entry name" value="Trypsin-like serine proteases"/>
    <property type="match status" value="1"/>
</dbReference>
<dbReference type="GO" id="GO:0004252">
    <property type="term" value="F:serine-type endopeptidase activity"/>
    <property type="evidence" value="ECO:0007669"/>
    <property type="project" value="InterPro"/>
</dbReference>
<dbReference type="GO" id="GO:0006508">
    <property type="term" value="P:proteolysis"/>
    <property type="evidence" value="ECO:0007669"/>
    <property type="project" value="InterPro"/>
</dbReference>
<dbReference type="InterPro" id="IPR009003">
    <property type="entry name" value="Peptidase_S1_PA"/>
</dbReference>